<proteinExistence type="predicted"/>
<evidence type="ECO:0000256" key="1">
    <source>
        <dbReference type="SAM" id="MobiDB-lite"/>
    </source>
</evidence>
<feature type="compositionally biased region" description="Polar residues" evidence="1">
    <location>
        <begin position="114"/>
        <end position="137"/>
    </location>
</feature>
<dbReference type="EMBL" id="MU005959">
    <property type="protein sequence ID" value="KAF2863699.1"/>
    <property type="molecule type" value="Genomic_DNA"/>
</dbReference>
<keyword evidence="3" id="KW-1185">Reference proteome</keyword>
<gene>
    <name evidence="2" type="ORF">K470DRAFT_254595</name>
</gene>
<name>A0A6A7C9E7_9PEZI</name>
<organism evidence="2 3">
    <name type="scientific">Piedraia hortae CBS 480.64</name>
    <dbReference type="NCBI Taxonomy" id="1314780"/>
    <lineage>
        <taxon>Eukaryota</taxon>
        <taxon>Fungi</taxon>
        <taxon>Dikarya</taxon>
        <taxon>Ascomycota</taxon>
        <taxon>Pezizomycotina</taxon>
        <taxon>Dothideomycetes</taxon>
        <taxon>Dothideomycetidae</taxon>
        <taxon>Capnodiales</taxon>
        <taxon>Piedraiaceae</taxon>
        <taxon>Piedraia</taxon>
    </lineage>
</organism>
<accession>A0A6A7C9E7</accession>
<sequence length="137" mass="14284">MWLVGYGNRCTSSFGGPERRKSETLLTGWDVDNSMHACIYPSPPSSLFITITKMTSEMKEAVKGAGGGLQAISSKVGDAIADKSDIRGSEQRKSDNAGNSIGEMAGKGGGDTVIDTTISGGEQGQNQTEGSANHLNL</sequence>
<feature type="non-terminal residue" evidence="2">
    <location>
        <position position="1"/>
    </location>
</feature>
<reference evidence="2" key="1">
    <citation type="journal article" date="2020" name="Stud. Mycol.">
        <title>101 Dothideomycetes genomes: a test case for predicting lifestyles and emergence of pathogens.</title>
        <authorList>
            <person name="Haridas S."/>
            <person name="Albert R."/>
            <person name="Binder M."/>
            <person name="Bloem J."/>
            <person name="Labutti K."/>
            <person name="Salamov A."/>
            <person name="Andreopoulos B."/>
            <person name="Baker S."/>
            <person name="Barry K."/>
            <person name="Bills G."/>
            <person name="Bluhm B."/>
            <person name="Cannon C."/>
            <person name="Castanera R."/>
            <person name="Culley D."/>
            <person name="Daum C."/>
            <person name="Ezra D."/>
            <person name="Gonzalez J."/>
            <person name="Henrissat B."/>
            <person name="Kuo A."/>
            <person name="Liang C."/>
            <person name="Lipzen A."/>
            <person name="Lutzoni F."/>
            <person name="Magnuson J."/>
            <person name="Mondo S."/>
            <person name="Nolan M."/>
            <person name="Ohm R."/>
            <person name="Pangilinan J."/>
            <person name="Park H.-J."/>
            <person name="Ramirez L."/>
            <person name="Alfaro M."/>
            <person name="Sun H."/>
            <person name="Tritt A."/>
            <person name="Yoshinaga Y."/>
            <person name="Zwiers L.-H."/>
            <person name="Turgeon B."/>
            <person name="Goodwin S."/>
            <person name="Spatafora J."/>
            <person name="Crous P."/>
            <person name="Grigoriev I."/>
        </authorList>
    </citation>
    <scope>NUCLEOTIDE SEQUENCE</scope>
    <source>
        <strain evidence="2">CBS 480.64</strain>
    </source>
</reference>
<feature type="region of interest" description="Disordered" evidence="1">
    <location>
        <begin position="82"/>
        <end position="137"/>
    </location>
</feature>
<evidence type="ECO:0000313" key="3">
    <source>
        <dbReference type="Proteomes" id="UP000799421"/>
    </source>
</evidence>
<evidence type="ECO:0000313" key="2">
    <source>
        <dbReference type="EMBL" id="KAF2863699.1"/>
    </source>
</evidence>
<dbReference type="AlphaFoldDB" id="A0A6A7C9E7"/>
<dbReference type="OrthoDB" id="3649678at2759"/>
<feature type="compositionally biased region" description="Basic and acidic residues" evidence="1">
    <location>
        <begin position="82"/>
        <end position="95"/>
    </location>
</feature>
<dbReference type="Proteomes" id="UP000799421">
    <property type="component" value="Unassembled WGS sequence"/>
</dbReference>
<protein>
    <submittedName>
        <fullName evidence="2">Uncharacterized protein</fullName>
    </submittedName>
</protein>